<evidence type="ECO:0000313" key="9">
    <source>
        <dbReference type="EMBL" id="TFK99035.1"/>
    </source>
</evidence>
<keyword evidence="5" id="KW-0804">Transcription</keyword>
<sequence length="315" mass="34103">MNHCIGGGYLGGSTEHTAGLQTTGGSLYGRTRHTTLLPAPLRPRELVRHWRTEGEEQLSLLNEYPTKIPPRPQATTRRDEDEAQVEESAAGMEEFVNWGELDFFGGASSGDAYRRGELGAANIRSGDEPGEVTNAPYPRLPPISQLITANIDWPQEVAGPTFGYGQVYHGQGRGHGYAHTPPHAGSSSTISSMPFLMIPPESSDESPTGSLADRSDYQSNSPSPSTSAILSITPPSSGSRGPKRRQVKNACTNCQRACKKCDSARPCLRCVRYGTAETCMDSERKQRPRGVKRGPYKKRGGGEGSKLSVEHVTNF</sequence>
<feature type="region of interest" description="Disordered" evidence="7">
    <location>
        <begin position="65"/>
        <end position="88"/>
    </location>
</feature>
<protein>
    <recommendedName>
        <fullName evidence="8">Zn(2)-C6 fungal-type domain-containing protein</fullName>
    </recommendedName>
</protein>
<proteinExistence type="predicted"/>
<feature type="region of interest" description="Disordered" evidence="7">
    <location>
        <begin position="173"/>
        <end position="245"/>
    </location>
</feature>
<dbReference type="InterPro" id="IPR050335">
    <property type="entry name" value="ERT1_acuK_gluconeogen_tf"/>
</dbReference>
<dbReference type="PROSITE" id="PS50048">
    <property type="entry name" value="ZN2_CY6_FUNGAL_2"/>
    <property type="match status" value="1"/>
</dbReference>
<feature type="domain" description="Zn(2)-C6 fungal-type" evidence="8">
    <location>
        <begin position="250"/>
        <end position="281"/>
    </location>
</feature>
<evidence type="ECO:0000259" key="8">
    <source>
        <dbReference type="PROSITE" id="PS50048"/>
    </source>
</evidence>
<name>A0A5C3QAE3_9AGAR</name>
<evidence type="ECO:0000256" key="3">
    <source>
        <dbReference type="ARBA" id="ARBA00023015"/>
    </source>
</evidence>
<dbReference type="Proteomes" id="UP000305067">
    <property type="component" value="Unassembled WGS sequence"/>
</dbReference>
<dbReference type="CDD" id="cd00067">
    <property type="entry name" value="GAL4"/>
    <property type="match status" value="1"/>
</dbReference>
<feature type="compositionally biased region" description="Polar residues" evidence="7">
    <location>
        <begin position="217"/>
        <end position="239"/>
    </location>
</feature>
<evidence type="ECO:0000256" key="7">
    <source>
        <dbReference type="SAM" id="MobiDB-lite"/>
    </source>
</evidence>
<evidence type="ECO:0000256" key="1">
    <source>
        <dbReference type="ARBA" id="ARBA00022723"/>
    </source>
</evidence>
<feature type="compositionally biased region" description="Basic residues" evidence="7">
    <location>
        <begin position="286"/>
        <end position="299"/>
    </location>
</feature>
<keyword evidence="1" id="KW-0479">Metal-binding</keyword>
<dbReference type="GO" id="GO:0003677">
    <property type="term" value="F:DNA binding"/>
    <property type="evidence" value="ECO:0007669"/>
    <property type="project" value="UniProtKB-KW"/>
</dbReference>
<evidence type="ECO:0000256" key="6">
    <source>
        <dbReference type="ARBA" id="ARBA00023242"/>
    </source>
</evidence>
<dbReference type="AlphaFoldDB" id="A0A5C3QAE3"/>
<gene>
    <name evidence="9" type="ORF">BDV98DRAFT_192590</name>
</gene>
<dbReference type="PANTHER" id="PTHR47659">
    <property type="entry name" value="ZN(II)2CYS6 TRANSCRIPTION FACTOR (EUROFUNG)-RELATED"/>
    <property type="match status" value="1"/>
</dbReference>
<keyword evidence="4" id="KW-0238">DNA-binding</keyword>
<reference evidence="9 10" key="1">
    <citation type="journal article" date="2019" name="Nat. Ecol. Evol.">
        <title>Megaphylogeny resolves global patterns of mushroom evolution.</title>
        <authorList>
            <person name="Varga T."/>
            <person name="Krizsan K."/>
            <person name="Foldi C."/>
            <person name="Dima B."/>
            <person name="Sanchez-Garcia M."/>
            <person name="Sanchez-Ramirez S."/>
            <person name="Szollosi G.J."/>
            <person name="Szarkandi J.G."/>
            <person name="Papp V."/>
            <person name="Albert L."/>
            <person name="Andreopoulos W."/>
            <person name="Angelini C."/>
            <person name="Antonin V."/>
            <person name="Barry K.W."/>
            <person name="Bougher N.L."/>
            <person name="Buchanan P."/>
            <person name="Buyck B."/>
            <person name="Bense V."/>
            <person name="Catcheside P."/>
            <person name="Chovatia M."/>
            <person name="Cooper J."/>
            <person name="Damon W."/>
            <person name="Desjardin D."/>
            <person name="Finy P."/>
            <person name="Geml J."/>
            <person name="Haridas S."/>
            <person name="Hughes K."/>
            <person name="Justo A."/>
            <person name="Karasinski D."/>
            <person name="Kautmanova I."/>
            <person name="Kiss B."/>
            <person name="Kocsube S."/>
            <person name="Kotiranta H."/>
            <person name="LaButti K.M."/>
            <person name="Lechner B.E."/>
            <person name="Liimatainen K."/>
            <person name="Lipzen A."/>
            <person name="Lukacs Z."/>
            <person name="Mihaltcheva S."/>
            <person name="Morgado L.N."/>
            <person name="Niskanen T."/>
            <person name="Noordeloos M.E."/>
            <person name="Ohm R.A."/>
            <person name="Ortiz-Santana B."/>
            <person name="Ovrebo C."/>
            <person name="Racz N."/>
            <person name="Riley R."/>
            <person name="Savchenko A."/>
            <person name="Shiryaev A."/>
            <person name="Soop K."/>
            <person name="Spirin V."/>
            <person name="Szebenyi C."/>
            <person name="Tomsovsky M."/>
            <person name="Tulloss R.E."/>
            <person name="Uehling J."/>
            <person name="Grigoriev I.V."/>
            <person name="Vagvolgyi C."/>
            <person name="Papp T."/>
            <person name="Martin F.M."/>
            <person name="Miettinen O."/>
            <person name="Hibbett D.S."/>
            <person name="Nagy L.G."/>
        </authorList>
    </citation>
    <scope>NUCLEOTIDE SEQUENCE [LARGE SCALE GENOMIC DNA]</scope>
    <source>
        <strain evidence="9 10">CBS 309.79</strain>
    </source>
</reference>
<dbReference type="EMBL" id="ML178836">
    <property type="protein sequence ID" value="TFK99035.1"/>
    <property type="molecule type" value="Genomic_DNA"/>
</dbReference>
<organism evidence="9 10">
    <name type="scientific">Pterulicium gracile</name>
    <dbReference type="NCBI Taxonomy" id="1884261"/>
    <lineage>
        <taxon>Eukaryota</taxon>
        <taxon>Fungi</taxon>
        <taxon>Dikarya</taxon>
        <taxon>Basidiomycota</taxon>
        <taxon>Agaricomycotina</taxon>
        <taxon>Agaricomycetes</taxon>
        <taxon>Agaricomycetidae</taxon>
        <taxon>Agaricales</taxon>
        <taxon>Pleurotineae</taxon>
        <taxon>Pterulaceae</taxon>
        <taxon>Pterulicium</taxon>
    </lineage>
</organism>
<evidence type="ECO:0000256" key="2">
    <source>
        <dbReference type="ARBA" id="ARBA00022833"/>
    </source>
</evidence>
<keyword evidence="2" id="KW-0862">Zinc</keyword>
<dbReference type="STRING" id="1884261.A0A5C3QAE3"/>
<evidence type="ECO:0000256" key="4">
    <source>
        <dbReference type="ARBA" id="ARBA00023125"/>
    </source>
</evidence>
<keyword evidence="6" id="KW-0539">Nucleus</keyword>
<keyword evidence="10" id="KW-1185">Reference proteome</keyword>
<accession>A0A5C3QAE3</accession>
<dbReference type="OrthoDB" id="5575144at2759"/>
<feature type="region of interest" description="Disordered" evidence="7">
    <location>
        <begin position="282"/>
        <end position="315"/>
    </location>
</feature>
<dbReference type="GO" id="GO:0008270">
    <property type="term" value="F:zinc ion binding"/>
    <property type="evidence" value="ECO:0007669"/>
    <property type="project" value="InterPro"/>
</dbReference>
<dbReference type="InterPro" id="IPR001138">
    <property type="entry name" value="Zn2Cys6_DnaBD"/>
</dbReference>
<dbReference type="PANTHER" id="PTHR47659:SF7">
    <property type="entry name" value="FUNGAL TRANSCRIPTIONAL REGULATORY PROTEIN, N-TERMINAL DOMAIN-CONTAINING PROTEIN"/>
    <property type="match status" value="1"/>
</dbReference>
<evidence type="ECO:0000313" key="10">
    <source>
        <dbReference type="Proteomes" id="UP000305067"/>
    </source>
</evidence>
<dbReference type="SMART" id="SM00066">
    <property type="entry name" value="GAL4"/>
    <property type="match status" value="1"/>
</dbReference>
<evidence type="ECO:0000256" key="5">
    <source>
        <dbReference type="ARBA" id="ARBA00023163"/>
    </source>
</evidence>
<keyword evidence="3" id="KW-0805">Transcription regulation</keyword>
<dbReference type="GO" id="GO:0000981">
    <property type="term" value="F:DNA-binding transcription factor activity, RNA polymerase II-specific"/>
    <property type="evidence" value="ECO:0007669"/>
    <property type="project" value="InterPro"/>
</dbReference>